<comment type="caution">
    <text evidence="2">The sequence shown here is derived from an EMBL/GenBank/DDBJ whole genome shotgun (WGS) entry which is preliminary data.</text>
</comment>
<sequence length="115" mass="13530">MKYKKYLIPVLLAILFYVVFISSFLINIWGYIVDKNYYIPKESNLFIFNATVMQKGSSDAWVYGEDYNNYYFNAGLKTEDIIWISKVDMKSCPNFEPTNIKTWCGAEIPHEKIKN</sequence>
<dbReference type="EMBL" id="JAOZEW010000001">
    <property type="protein sequence ID" value="MCV9926094.1"/>
    <property type="molecule type" value="Genomic_DNA"/>
</dbReference>
<organism evidence="2 3">
    <name type="scientific">Flavobacterium shii</name>
    <dbReference type="NCBI Taxonomy" id="2987687"/>
    <lineage>
        <taxon>Bacteria</taxon>
        <taxon>Pseudomonadati</taxon>
        <taxon>Bacteroidota</taxon>
        <taxon>Flavobacteriia</taxon>
        <taxon>Flavobacteriales</taxon>
        <taxon>Flavobacteriaceae</taxon>
        <taxon>Flavobacterium</taxon>
    </lineage>
</organism>
<gene>
    <name evidence="2" type="ORF">OIU83_00375</name>
</gene>
<dbReference type="RefSeq" id="WP_264204302.1">
    <property type="nucleotide sequence ID" value="NZ_JAOZEW010000001.1"/>
</dbReference>
<name>A0A9X2Z8X1_9FLAO</name>
<keyword evidence="3" id="KW-1185">Reference proteome</keyword>
<protein>
    <submittedName>
        <fullName evidence="2">Uncharacterized protein</fullName>
    </submittedName>
</protein>
<keyword evidence="1" id="KW-1133">Transmembrane helix</keyword>
<dbReference type="AlphaFoldDB" id="A0A9X2Z8X1"/>
<proteinExistence type="predicted"/>
<reference evidence="2" key="1">
    <citation type="submission" date="2022-10" db="EMBL/GenBank/DDBJ databases">
        <title>Two novel species of Flavobacterium.</title>
        <authorList>
            <person name="Liu Q."/>
            <person name="Xin Y.-H."/>
        </authorList>
    </citation>
    <scope>NUCLEOTIDE SEQUENCE</scope>
    <source>
        <strain evidence="2">LS1R49</strain>
    </source>
</reference>
<accession>A0A9X2Z8X1</accession>
<dbReference type="Proteomes" id="UP001151079">
    <property type="component" value="Unassembled WGS sequence"/>
</dbReference>
<keyword evidence="1" id="KW-0472">Membrane</keyword>
<evidence type="ECO:0000313" key="3">
    <source>
        <dbReference type="Proteomes" id="UP001151079"/>
    </source>
</evidence>
<keyword evidence="1" id="KW-0812">Transmembrane</keyword>
<evidence type="ECO:0000313" key="2">
    <source>
        <dbReference type="EMBL" id="MCV9926094.1"/>
    </source>
</evidence>
<evidence type="ECO:0000256" key="1">
    <source>
        <dbReference type="SAM" id="Phobius"/>
    </source>
</evidence>
<feature type="transmembrane region" description="Helical" evidence="1">
    <location>
        <begin position="6"/>
        <end position="32"/>
    </location>
</feature>